<keyword evidence="5 8" id="KW-0413">Isomerase</keyword>
<keyword evidence="3" id="KW-0479">Metal-binding</keyword>
<evidence type="ECO:0000256" key="1">
    <source>
        <dbReference type="ARBA" id="ARBA00001946"/>
    </source>
</evidence>
<gene>
    <name evidence="8" type="primary">glmM_15</name>
    <name evidence="8" type="ORF">SDC9_68202</name>
</gene>
<dbReference type="SUPFAM" id="SSF55957">
    <property type="entry name" value="Phosphoglucomutase, C-terminal domain"/>
    <property type="match status" value="1"/>
</dbReference>
<evidence type="ECO:0000256" key="2">
    <source>
        <dbReference type="ARBA" id="ARBA00022553"/>
    </source>
</evidence>
<proteinExistence type="predicted"/>
<dbReference type="AlphaFoldDB" id="A0A644Y0V1"/>
<dbReference type="Gene3D" id="3.40.120.10">
    <property type="entry name" value="Alpha-D-Glucose-1,6-Bisphosphate, subunit A, domain 3"/>
    <property type="match status" value="2"/>
</dbReference>
<accession>A0A644Y0V1</accession>
<dbReference type="InterPro" id="IPR050060">
    <property type="entry name" value="Phosphoglucosamine_mutase"/>
</dbReference>
<dbReference type="PANTHER" id="PTHR42946:SF1">
    <property type="entry name" value="PHOSPHOGLUCOMUTASE (ALPHA-D-GLUCOSE-1,6-BISPHOSPHATE-DEPENDENT)"/>
    <property type="match status" value="1"/>
</dbReference>
<dbReference type="EMBL" id="VSSQ01003658">
    <property type="protein sequence ID" value="MPM21757.1"/>
    <property type="molecule type" value="Genomic_DNA"/>
</dbReference>
<reference evidence="8" key="1">
    <citation type="submission" date="2019-08" db="EMBL/GenBank/DDBJ databases">
        <authorList>
            <person name="Kucharzyk K."/>
            <person name="Murdoch R.W."/>
            <person name="Higgins S."/>
            <person name="Loffler F."/>
        </authorList>
    </citation>
    <scope>NUCLEOTIDE SEQUENCE</scope>
</reference>
<evidence type="ECO:0000256" key="4">
    <source>
        <dbReference type="ARBA" id="ARBA00022842"/>
    </source>
</evidence>
<dbReference type="Gene3D" id="3.30.310.50">
    <property type="entry name" value="Alpha-D-phosphohexomutase, C-terminal domain"/>
    <property type="match status" value="1"/>
</dbReference>
<evidence type="ECO:0000256" key="3">
    <source>
        <dbReference type="ARBA" id="ARBA00022723"/>
    </source>
</evidence>
<dbReference type="GO" id="GO:0006048">
    <property type="term" value="P:UDP-N-acetylglucosamine biosynthetic process"/>
    <property type="evidence" value="ECO:0007669"/>
    <property type="project" value="TreeGrafter"/>
</dbReference>
<dbReference type="InterPro" id="IPR016055">
    <property type="entry name" value="A-D-PHexomutase_a/b/a-I/II/III"/>
</dbReference>
<dbReference type="GO" id="GO:0004615">
    <property type="term" value="F:phosphomannomutase activity"/>
    <property type="evidence" value="ECO:0007669"/>
    <property type="project" value="TreeGrafter"/>
</dbReference>
<organism evidence="8">
    <name type="scientific">bioreactor metagenome</name>
    <dbReference type="NCBI Taxonomy" id="1076179"/>
    <lineage>
        <taxon>unclassified sequences</taxon>
        <taxon>metagenomes</taxon>
        <taxon>ecological metagenomes</taxon>
    </lineage>
</organism>
<evidence type="ECO:0000259" key="7">
    <source>
        <dbReference type="Pfam" id="PF02880"/>
    </source>
</evidence>
<dbReference type="InterPro" id="IPR005843">
    <property type="entry name" value="A-D-PHexomutase_C"/>
</dbReference>
<keyword evidence="2" id="KW-0597">Phosphoprotein</keyword>
<comment type="cofactor">
    <cofactor evidence="1">
        <name>Mg(2+)</name>
        <dbReference type="ChEBI" id="CHEBI:18420"/>
    </cofactor>
</comment>
<feature type="domain" description="Alpha-D-phosphohexomutase alpha/beta/alpha" evidence="7">
    <location>
        <begin position="29"/>
        <end position="141"/>
    </location>
</feature>
<dbReference type="Pfam" id="PF00408">
    <property type="entry name" value="PGM_PMM_IV"/>
    <property type="match status" value="1"/>
</dbReference>
<dbReference type="GO" id="GO:0046872">
    <property type="term" value="F:metal ion binding"/>
    <property type="evidence" value="ECO:0007669"/>
    <property type="project" value="UniProtKB-KW"/>
</dbReference>
<evidence type="ECO:0000313" key="8">
    <source>
        <dbReference type="EMBL" id="MPM21757.1"/>
    </source>
</evidence>
<sequence>MAQNADLGIAFDGDADRVIVVDEKGNIQDGDKLLAIFADYMAGQGSLRGGAVVATNLSNMGLAGFCKERGLRFITTSVGDRHVMAAMETGGYNLGGEQSGHLILRDHSPTGDGQLAAVFLLKILFEKKCPLSALACAMEQYPQVGIAVKVKEPTKETFEAAAKYRDAIGRVKEELGEDGRVIVRKSGTESVIRVMVEGRDLEQVQQLACEIAALLEEIDSENPDKH</sequence>
<feature type="domain" description="Alpha-D-phosphohexomutase C-terminal" evidence="6">
    <location>
        <begin position="147"/>
        <end position="213"/>
    </location>
</feature>
<name>A0A644Y0V1_9ZZZZ</name>
<dbReference type="Pfam" id="PF02880">
    <property type="entry name" value="PGM_PMM_III"/>
    <property type="match status" value="1"/>
</dbReference>
<dbReference type="GO" id="GO:0005975">
    <property type="term" value="P:carbohydrate metabolic process"/>
    <property type="evidence" value="ECO:0007669"/>
    <property type="project" value="InterPro"/>
</dbReference>
<evidence type="ECO:0000256" key="5">
    <source>
        <dbReference type="ARBA" id="ARBA00023235"/>
    </source>
</evidence>
<dbReference type="EC" id="5.4.2.10" evidence="8"/>
<dbReference type="SUPFAM" id="SSF53738">
    <property type="entry name" value="Phosphoglucomutase, first 3 domains"/>
    <property type="match status" value="2"/>
</dbReference>
<dbReference type="InterPro" id="IPR036900">
    <property type="entry name" value="A-D-PHexomutase_C_sf"/>
</dbReference>
<protein>
    <submittedName>
        <fullName evidence="8">Phosphoglucosamine mutase</fullName>
        <ecNumber evidence="8">5.4.2.10</ecNumber>
    </submittedName>
</protein>
<dbReference type="PANTHER" id="PTHR42946">
    <property type="entry name" value="PHOSPHOHEXOSE MUTASE"/>
    <property type="match status" value="1"/>
</dbReference>
<evidence type="ECO:0000259" key="6">
    <source>
        <dbReference type="Pfam" id="PF00408"/>
    </source>
</evidence>
<keyword evidence="4" id="KW-0460">Magnesium</keyword>
<dbReference type="GO" id="GO:0009252">
    <property type="term" value="P:peptidoglycan biosynthetic process"/>
    <property type="evidence" value="ECO:0007669"/>
    <property type="project" value="TreeGrafter"/>
</dbReference>
<dbReference type="GO" id="GO:0005829">
    <property type="term" value="C:cytosol"/>
    <property type="evidence" value="ECO:0007669"/>
    <property type="project" value="TreeGrafter"/>
</dbReference>
<dbReference type="GO" id="GO:0008966">
    <property type="term" value="F:phosphoglucosamine mutase activity"/>
    <property type="evidence" value="ECO:0007669"/>
    <property type="project" value="UniProtKB-EC"/>
</dbReference>
<dbReference type="FunFam" id="3.40.120.10:FF:000002">
    <property type="entry name" value="Phosphoglucosamine mutase"/>
    <property type="match status" value="1"/>
</dbReference>
<comment type="caution">
    <text evidence="8">The sequence shown here is derived from an EMBL/GenBank/DDBJ whole genome shotgun (WGS) entry which is preliminary data.</text>
</comment>
<dbReference type="InterPro" id="IPR005846">
    <property type="entry name" value="A-D-PHexomutase_a/b/a-III"/>
</dbReference>